<protein>
    <submittedName>
        <fullName evidence="1">Nucleotidyltransferase family protein</fullName>
    </submittedName>
</protein>
<dbReference type="PANTHER" id="PTHR39166">
    <property type="entry name" value="BLL1166 PROTEIN"/>
    <property type="match status" value="1"/>
</dbReference>
<comment type="caution">
    <text evidence="1">The sequence shown here is derived from an EMBL/GenBank/DDBJ whole genome shotgun (WGS) entry which is preliminary data.</text>
</comment>
<gene>
    <name evidence="1" type="ORF">P9847_11965</name>
</gene>
<dbReference type="RefSeq" id="WP_328278303.1">
    <property type="nucleotide sequence ID" value="NZ_JARTLD010000030.1"/>
</dbReference>
<proteinExistence type="predicted"/>
<organism evidence="1 2">
    <name type="scientific">Paenibacillus chibensis</name>
    <dbReference type="NCBI Taxonomy" id="59846"/>
    <lineage>
        <taxon>Bacteria</taxon>
        <taxon>Bacillati</taxon>
        <taxon>Bacillota</taxon>
        <taxon>Bacilli</taxon>
        <taxon>Bacillales</taxon>
        <taxon>Paenibacillaceae</taxon>
        <taxon>Paenibacillus</taxon>
    </lineage>
</organism>
<name>A0ABU6PVA5_9BACL</name>
<sequence length="194" mass="22827">MMIRSEQDIIHLIEQDRWMMDILHAAKKLRLPDWWVCAGFVRSKIWDHIQGYSERTPLPDVDVVYFNPDCCDESVEKEYEKQLFSWMPEVPWSVKNEARMHLINQMPPFRSSVDAIANFTETATALGVSLDDKDNVILTACHGIQDAVDMVVRPTPYYVQSHDRAMIYEKRVSSKNWSRIWPKVQIVHILDEEY</sequence>
<reference evidence="1 2" key="1">
    <citation type="submission" date="2023-03" db="EMBL/GenBank/DDBJ databases">
        <title>Bacillus Genome Sequencing.</title>
        <authorList>
            <person name="Dunlap C."/>
        </authorList>
    </citation>
    <scope>NUCLEOTIDE SEQUENCE [LARGE SCALE GENOMIC DNA]</scope>
    <source>
        <strain evidence="1 2">NRS-52</strain>
    </source>
</reference>
<dbReference type="Proteomes" id="UP001343257">
    <property type="component" value="Unassembled WGS sequence"/>
</dbReference>
<evidence type="ECO:0000313" key="1">
    <source>
        <dbReference type="EMBL" id="MED5018018.1"/>
    </source>
</evidence>
<evidence type="ECO:0000313" key="2">
    <source>
        <dbReference type="Proteomes" id="UP001343257"/>
    </source>
</evidence>
<dbReference type="InterPro" id="IPR009267">
    <property type="entry name" value="NTP_transf_6"/>
</dbReference>
<keyword evidence="2" id="KW-1185">Reference proteome</keyword>
<dbReference type="PANTHER" id="PTHR39166:SF1">
    <property type="entry name" value="BLL1166 PROTEIN"/>
    <property type="match status" value="1"/>
</dbReference>
<accession>A0ABU6PVA5</accession>
<dbReference type="EMBL" id="JARTLD010000030">
    <property type="protein sequence ID" value="MED5018018.1"/>
    <property type="molecule type" value="Genomic_DNA"/>
</dbReference>
<dbReference type="Pfam" id="PF06042">
    <property type="entry name" value="NTP_transf_6"/>
    <property type="match status" value="1"/>
</dbReference>